<comment type="caution">
    <text evidence="2">The sequence shown here is derived from an EMBL/GenBank/DDBJ whole genome shotgun (WGS) entry which is preliminary data.</text>
</comment>
<dbReference type="Proteomes" id="UP000829196">
    <property type="component" value="Unassembled WGS sequence"/>
</dbReference>
<keyword evidence="3" id="KW-1185">Reference proteome</keyword>
<protein>
    <submittedName>
        <fullName evidence="2">Uncharacterized protein</fullName>
    </submittedName>
</protein>
<sequence>MEEFGIGNRGWMEIGGGTAIEKWGSGFRCEQESEARERRGRGIGEAATGVGKREAESSESVVWSRM</sequence>
<feature type="region of interest" description="Disordered" evidence="1">
    <location>
        <begin position="31"/>
        <end position="66"/>
    </location>
</feature>
<dbReference type="AlphaFoldDB" id="A0A8T3AKI6"/>
<gene>
    <name evidence="2" type="ORF">KFK09_022798</name>
</gene>
<evidence type="ECO:0000313" key="2">
    <source>
        <dbReference type="EMBL" id="KAI0496481.1"/>
    </source>
</evidence>
<proteinExistence type="predicted"/>
<evidence type="ECO:0000313" key="3">
    <source>
        <dbReference type="Proteomes" id="UP000829196"/>
    </source>
</evidence>
<feature type="compositionally biased region" description="Basic and acidic residues" evidence="1">
    <location>
        <begin position="31"/>
        <end position="42"/>
    </location>
</feature>
<reference evidence="2" key="1">
    <citation type="journal article" date="2022" name="Front. Genet.">
        <title>Chromosome-Scale Assembly of the Dendrobium nobile Genome Provides Insights Into the Molecular Mechanism of the Biosynthesis of the Medicinal Active Ingredient of Dendrobium.</title>
        <authorList>
            <person name="Xu Q."/>
            <person name="Niu S.-C."/>
            <person name="Li K.-L."/>
            <person name="Zheng P.-J."/>
            <person name="Zhang X.-J."/>
            <person name="Jia Y."/>
            <person name="Liu Y."/>
            <person name="Niu Y.-X."/>
            <person name="Yu L.-H."/>
            <person name="Chen D.-F."/>
            <person name="Zhang G.-Q."/>
        </authorList>
    </citation>
    <scope>NUCLEOTIDE SEQUENCE</scope>
    <source>
        <tissue evidence="2">Leaf</tissue>
    </source>
</reference>
<accession>A0A8T3AKI6</accession>
<name>A0A8T3AKI6_DENNO</name>
<evidence type="ECO:0000256" key="1">
    <source>
        <dbReference type="SAM" id="MobiDB-lite"/>
    </source>
</evidence>
<organism evidence="2 3">
    <name type="scientific">Dendrobium nobile</name>
    <name type="common">Orchid</name>
    <dbReference type="NCBI Taxonomy" id="94219"/>
    <lineage>
        <taxon>Eukaryota</taxon>
        <taxon>Viridiplantae</taxon>
        <taxon>Streptophyta</taxon>
        <taxon>Embryophyta</taxon>
        <taxon>Tracheophyta</taxon>
        <taxon>Spermatophyta</taxon>
        <taxon>Magnoliopsida</taxon>
        <taxon>Liliopsida</taxon>
        <taxon>Asparagales</taxon>
        <taxon>Orchidaceae</taxon>
        <taxon>Epidendroideae</taxon>
        <taxon>Malaxideae</taxon>
        <taxon>Dendrobiinae</taxon>
        <taxon>Dendrobium</taxon>
    </lineage>
</organism>
<dbReference type="EMBL" id="JAGYWB010000016">
    <property type="protein sequence ID" value="KAI0496481.1"/>
    <property type="molecule type" value="Genomic_DNA"/>
</dbReference>